<sequence>MPNGPTEFRTTTVKPYLQESNPQINQHENLQIDPVDNQQINPIDDPQIDPEINQQELNGLLDRGVFEIVDNTPVGIQIFGSQFVDQVKNKGTEKAFEKSRLVVQAYNNLDKKHILTQAPTIQRASQRLILALSMILPDLSVYLRDISQAYTQSTLKLARDVFIQAPAEMQLAPGTVLHVILPLYSIPESGTHWFRTYHTHYIQKLKMIPSTFDNCLLFNKDMTVIIGLQIDDTLIAATPGFMEIELKELNSASLLAKPCKKLTTEHPLEFNGFAITLRNIETIIDQAKQIKKIQLLSKSFTKEQYIAQQA</sequence>
<organism evidence="2 3">
    <name type="scientific">Lasallia pustulata</name>
    <dbReference type="NCBI Taxonomy" id="136370"/>
    <lineage>
        <taxon>Eukaryota</taxon>
        <taxon>Fungi</taxon>
        <taxon>Dikarya</taxon>
        <taxon>Ascomycota</taxon>
        <taxon>Pezizomycotina</taxon>
        <taxon>Lecanoromycetes</taxon>
        <taxon>OSLEUM clade</taxon>
        <taxon>Umbilicariomycetidae</taxon>
        <taxon>Umbilicariales</taxon>
        <taxon>Umbilicariaceae</taxon>
        <taxon>Lasallia</taxon>
    </lineage>
</organism>
<evidence type="ECO:0000313" key="2">
    <source>
        <dbReference type="EMBL" id="SLM40539.1"/>
    </source>
</evidence>
<dbReference type="Pfam" id="PF07727">
    <property type="entry name" value="RVT_2"/>
    <property type="match status" value="1"/>
</dbReference>
<keyword evidence="3" id="KW-1185">Reference proteome</keyword>
<evidence type="ECO:0000259" key="1">
    <source>
        <dbReference type="Pfam" id="PF07727"/>
    </source>
</evidence>
<dbReference type="EMBL" id="FWEW01003728">
    <property type="protein sequence ID" value="SLM40539.1"/>
    <property type="molecule type" value="Genomic_DNA"/>
</dbReference>
<dbReference type="InterPro" id="IPR013103">
    <property type="entry name" value="RVT_2"/>
</dbReference>
<evidence type="ECO:0000313" key="3">
    <source>
        <dbReference type="Proteomes" id="UP000192927"/>
    </source>
</evidence>
<proteinExistence type="predicted"/>
<dbReference type="AlphaFoldDB" id="A0A1W5DCD4"/>
<reference evidence="3" key="1">
    <citation type="submission" date="2017-03" db="EMBL/GenBank/DDBJ databases">
        <authorList>
            <person name="Sharma R."/>
            <person name="Thines M."/>
        </authorList>
    </citation>
    <scope>NUCLEOTIDE SEQUENCE [LARGE SCALE GENOMIC DNA]</scope>
</reference>
<protein>
    <recommendedName>
        <fullName evidence="1">Reverse transcriptase Ty1/copia-type domain-containing protein</fullName>
    </recommendedName>
</protein>
<name>A0A1W5DCD4_9LECA</name>
<dbReference type="Proteomes" id="UP000192927">
    <property type="component" value="Unassembled WGS sequence"/>
</dbReference>
<feature type="domain" description="Reverse transcriptase Ty1/copia-type" evidence="1">
    <location>
        <begin position="65"/>
        <end position="238"/>
    </location>
</feature>
<accession>A0A1W5DCD4</accession>